<organism evidence="7 8">
    <name type="scientific">Quercus rubra</name>
    <name type="common">Northern red oak</name>
    <name type="synonym">Quercus borealis</name>
    <dbReference type="NCBI Taxonomy" id="3512"/>
    <lineage>
        <taxon>Eukaryota</taxon>
        <taxon>Viridiplantae</taxon>
        <taxon>Streptophyta</taxon>
        <taxon>Embryophyta</taxon>
        <taxon>Tracheophyta</taxon>
        <taxon>Spermatophyta</taxon>
        <taxon>Magnoliopsida</taxon>
        <taxon>eudicotyledons</taxon>
        <taxon>Gunneridae</taxon>
        <taxon>Pentapetalae</taxon>
        <taxon>rosids</taxon>
        <taxon>fabids</taxon>
        <taxon>Fagales</taxon>
        <taxon>Fagaceae</taxon>
        <taxon>Quercus</taxon>
    </lineage>
</organism>
<keyword evidence="3" id="KW-0547">Nucleotide-binding</keyword>
<evidence type="ECO:0000313" key="7">
    <source>
        <dbReference type="EMBL" id="KAK4604679.1"/>
    </source>
</evidence>
<dbReference type="Pfam" id="PF00069">
    <property type="entry name" value="Pkinase"/>
    <property type="match status" value="1"/>
</dbReference>
<dbReference type="Gene3D" id="1.10.510.10">
    <property type="entry name" value="Transferase(Phosphotransferase) domain 1"/>
    <property type="match status" value="1"/>
</dbReference>
<gene>
    <name evidence="7" type="ORF">RGQ29_012944</name>
</gene>
<evidence type="ECO:0000256" key="5">
    <source>
        <dbReference type="ARBA" id="ARBA00022840"/>
    </source>
</evidence>
<evidence type="ECO:0000256" key="4">
    <source>
        <dbReference type="ARBA" id="ARBA00022777"/>
    </source>
</evidence>
<reference evidence="7 8" key="1">
    <citation type="journal article" date="2023" name="G3 (Bethesda)">
        <title>A haplotype-resolved chromosome-scale genome for Quercus rubra L. provides insights into the genetics of adaptive traits for red oak species.</title>
        <authorList>
            <person name="Kapoor B."/>
            <person name="Jenkins J."/>
            <person name="Schmutz J."/>
            <person name="Zhebentyayeva T."/>
            <person name="Kuelheim C."/>
            <person name="Coggeshall M."/>
            <person name="Heim C."/>
            <person name="Lasky J.R."/>
            <person name="Leites L."/>
            <person name="Islam-Faridi N."/>
            <person name="Romero-Severson J."/>
            <person name="DeLeo V.L."/>
            <person name="Lucas S.M."/>
            <person name="Lazic D."/>
            <person name="Gailing O."/>
            <person name="Carlson J."/>
            <person name="Staton M."/>
        </authorList>
    </citation>
    <scope>NUCLEOTIDE SEQUENCE [LARGE SCALE GENOMIC DNA]</scope>
    <source>
        <strain evidence="7">Pseudo-F2</strain>
    </source>
</reference>
<dbReference type="GO" id="GO:0004674">
    <property type="term" value="F:protein serine/threonine kinase activity"/>
    <property type="evidence" value="ECO:0007669"/>
    <property type="project" value="UniProtKB-KW"/>
</dbReference>
<dbReference type="EMBL" id="JAXUIC010000002">
    <property type="protein sequence ID" value="KAK4604679.1"/>
    <property type="molecule type" value="Genomic_DNA"/>
</dbReference>
<dbReference type="PROSITE" id="PS50011">
    <property type="entry name" value="PROTEIN_KINASE_DOM"/>
    <property type="match status" value="1"/>
</dbReference>
<keyword evidence="5" id="KW-0067">ATP-binding</keyword>
<evidence type="ECO:0000313" key="8">
    <source>
        <dbReference type="Proteomes" id="UP001324115"/>
    </source>
</evidence>
<evidence type="ECO:0000259" key="6">
    <source>
        <dbReference type="PROSITE" id="PS50011"/>
    </source>
</evidence>
<proteinExistence type="predicted"/>
<feature type="domain" description="Protein kinase" evidence="6">
    <location>
        <begin position="1"/>
        <end position="135"/>
    </location>
</feature>
<dbReference type="PANTHER" id="PTHR27002:SF559">
    <property type="entry name" value="CYSTEINE-RICH RLK (RECEPTOR-LIKE KINASE) PROTEIN"/>
    <property type="match status" value="1"/>
</dbReference>
<protein>
    <recommendedName>
        <fullName evidence="6">Protein kinase domain-containing protein</fullName>
    </recommendedName>
</protein>
<keyword evidence="1" id="KW-0723">Serine/threonine-protein kinase</keyword>
<keyword evidence="2" id="KW-0808">Transferase</keyword>
<dbReference type="InterPro" id="IPR000719">
    <property type="entry name" value="Prot_kinase_dom"/>
</dbReference>
<dbReference type="InterPro" id="IPR011009">
    <property type="entry name" value="Kinase-like_dom_sf"/>
</dbReference>
<evidence type="ECO:0000256" key="3">
    <source>
        <dbReference type="ARBA" id="ARBA00022741"/>
    </source>
</evidence>
<accession>A0AAN7GBM5</accession>
<comment type="caution">
    <text evidence="7">The sequence shown here is derived from an EMBL/GenBank/DDBJ whole genome shotgun (WGS) entry which is preliminary data.</text>
</comment>
<evidence type="ECO:0000256" key="1">
    <source>
        <dbReference type="ARBA" id="ARBA00022527"/>
    </source>
</evidence>
<name>A0AAN7GBM5_QUERU</name>
<dbReference type="SUPFAM" id="SSF56112">
    <property type="entry name" value="Protein kinase-like (PK-like)"/>
    <property type="match status" value="1"/>
</dbReference>
<dbReference type="GO" id="GO:0005524">
    <property type="term" value="F:ATP binding"/>
    <property type="evidence" value="ECO:0007669"/>
    <property type="project" value="UniProtKB-KW"/>
</dbReference>
<keyword evidence="4" id="KW-0418">Kinase</keyword>
<keyword evidence="8" id="KW-1185">Reference proteome</keyword>
<dbReference type="PANTHER" id="PTHR27002">
    <property type="entry name" value="RECEPTOR-LIKE SERINE/THREONINE-PROTEIN KINASE SD1-8"/>
    <property type="match status" value="1"/>
</dbReference>
<sequence length="182" mass="20345">MNPKISDFGMAKLFGKDEHEANTDRIVGTYGYVPPEYVRKGVYSMKYDVYSFGVLLLQIISGKRNSCYYGTHETLTLLEYAYEKWTVGEGMDFIDPSLDDSSSSCKFITCLQVALLCVQENPVDRPTMLEVYSMLKNDIGAISTPKWPAFSTQIDEKVTGRSTSEQGSCSVYDSSISQISGR</sequence>
<dbReference type="GO" id="GO:0005886">
    <property type="term" value="C:plasma membrane"/>
    <property type="evidence" value="ECO:0007669"/>
    <property type="project" value="TreeGrafter"/>
</dbReference>
<dbReference type="AlphaFoldDB" id="A0AAN7GBM5"/>
<evidence type="ECO:0000256" key="2">
    <source>
        <dbReference type="ARBA" id="ARBA00022679"/>
    </source>
</evidence>
<dbReference type="Proteomes" id="UP001324115">
    <property type="component" value="Unassembled WGS sequence"/>
</dbReference>